<dbReference type="FunFam" id="3.30.70.240:FF:000007">
    <property type="entry name" value="Translation factor GUF1, mitochondrial"/>
    <property type="match status" value="1"/>
</dbReference>
<dbReference type="SUPFAM" id="SSF54980">
    <property type="entry name" value="EF-G C-terminal domain-like"/>
    <property type="match status" value="2"/>
</dbReference>
<dbReference type="CDD" id="cd03709">
    <property type="entry name" value="lepA_C"/>
    <property type="match status" value="1"/>
</dbReference>
<comment type="similarity">
    <text evidence="1 12">Belongs to the TRAFAC class translation factor GTPase superfamily. Classic translation factor GTPase family. LepA subfamily.</text>
</comment>
<accession>A0A0R2NKC7</accession>
<dbReference type="InterPro" id="IPR027417">
    <property type="entry name" value="P-loop_NTPase"/>
</dbReference>
<keyword evidence="15" id="KW-1185">Reference proteome</keyword>
<dbReference type="SUPFAM" id="SSF50447">
    <property type="entry name" value="Translation proteins"/>
    <property type="match status" value="1"/>
</dbReference>
<dbReference type="AlphaFoldDB" id="A0A0R2NKC7"/>
<dbReference type="RefSeq" id="WP_057797485.1">
    <property type="nucleotide sequence ID" value="NZ_BJZZ01000001.1"/>
</dbReference>
<dbReference type="Gene3D" id="3.30.70.2570">
    <property type="entry name" value="Elongation factor 4, C-terminal domain"/>
    <property type="match status" value="1"/>
</dbReference>
<evidence type="ECO:0000256" key="4">
    <source>
        <dbReference type="ARBA" id="ARBA00022801"/>
    </source>
</evidence>
<comment type="function">
    <text evidence="9 12">Required for accurate and efficient protein synthesis under certain stress conditions. May act as a fidelity factor of the translation reaction, by catalyzing a one-codon backward translocation of tRNAs on improperly translocated ribosomes. Back-translocation proceeds from a post-translocation (POST) complex to a pre-translocation (PRE) complex, thus giving elongation factor G a second chance to translocate the tRNAs correctly. Binds to ribosomes in a GTP-dependent manner.</text>
</comment>
<dbReference type="GO" id="GO:0003924">
    <property type="term" value="F:GTPase activity"/>
    <property type="evidence" value="ECO:0007669"/>
    <property type="project" value="UniProtKB-UniRule"/>
</dbReference>
<comment type="subcellular location">
    <subcellularLocation>
        <location evidence="12">Cell membrane</location>
        <topology evidence="12">Peripheral membrane protein</topology>
        <orientation evidence="12">Cytoplasmic side</orientation>
    </subcellularLocation>
</comment>
<dbReference type="HAMAP" id="MF_00071">
    <property type="entry name" value="LepA"/>
    <property type="match status" value="1"/>
</dbReference>
<dbReference type="EMBL" id="JQCQ01000001">
    <property type="protein sequence ID" value="KRO26241.1"/>
    <property type="molecule type" value="Genomic_DNA"/>
</dbReference>
<dbReference type="InterPro" id="IPR038363">
    <property type="entry name" value="LepA_C_sf"/>
</dbReference>
<dbReference type="CDD" id="cd01890">
    <property type="entry name" value="LepA"/>
    <property type="match status" value="1"/>
</dbReference>
<evidence type="ECO:0000256" key="3">
    <source>
        <dbReference type="ARBA" id="ARBA00022741"/>
    </source>
</evidence>
<reference evidence="14 15" key="1">
    <citation type="journal article" date="2015" name="Genome Announc.">
        <title>Expanding the biotechnology potential of lactobacilli through comparative genomics of 213 strains and associated genera.</title>
        <authorList>
            <person name="Sun Z."/>
            <person name="Harris H.M."/>
            <person name="McCann A."/>
            <person name="Guo C."/>
            <person name="Argimon S."/>
            <person name="Zhang W."/>
            <person name="Yang X."/>
            <person name="Jeffery I.B."/>
            <person name="Cooney J.C."/>
            <person name="Kagawa T.F."/>
            <person name="Liu W."/>
            <person name="Song Y."/>
            <person name="Salvetti E."/>
            <person name="Wrobel A."/>
            <person name="Rasinkangas P."/>
            <person name="Parkhill J."/>
            <person name="Rea M.C."/>
            <person name="O'Sullivan O."/>
            <person name="Ritari J."/>
            <person name="Douillard F.P."/>
            <person name="Paul Ross R."/>
            <person name="Yang R."/>
            <person name="Briner A.E."/>
            <person name="Felis G.E."/>
            <person name="de Vos W.M."/>
            <person name="Barrangou R."/>
            <person name="Klaenhammer T.R."/>
            <person name="Caufield P.W."/>
            <person name="Cui Y."/>
            <person name="Zhang H."/>
            <person name="O'Toole P.W."/>
        </authorList>
    </citation>
    <scope>NUCLEOTIDE SEQUENCE [LARGE SCALE GENOMIC DNA]</scope>
    <source>
        <strain evidence="14 15">DSM 23026</strain>
    </source>
</reference>
<comment type="catalytic activity">
    <reaction evidence="8 12">
        <text>GTP + H2O = GDP + phosphate + H(+)</text>
        <dbReference type="Rhea" id="RHEA:19669"/>
        <dbReference type="ChEBI" id="CHEBI:15377"/>
        <dbReference type="ChEBI" id="CHEBI:15378"/>
        <dbReference type="ChEBI" id="CHEBI:37565"/>
        <dbReference type="ChEBI" id="CHEBI:43474"/>
        <dbReference type="ChEBI" id="CHEBI:58189"/>
        <dbReference type="EC" id="3.6.5.n1"/>
    </reaction>
</comment>
<keyword evidence="3 12" id="KW-0547">Nucleotide-binding</keyword>
<dbReference type="InterPro" id="IPR009000">
    <property type="entry name" value="Transl_B-barrel_sf"/>
</dbReference>
<evidence type="ECO:0000256" key="8">
    <source>
        <dbReference type="ARBA" id="ARBA00050293"/>
    </source>
</evidence>
<comment type="caution">
    <text evidence="14">The sequence shown here is derived from an EMBL/GenBank/DDBJ whole genome shotgun (WGS) entry which is preliminary data.</text>
</comment>
<dbReference type="Gene3D" id="2.40.30.10">
    <property type="entry name" value="Translation factors"/>
    <property type="match status" value="1"/>
</dbReference>
<proteinExistence type="inferred from homology"/>
<sequence length="614" mass="68646">MTAEYSDLKERQEHIRNFSIVAHIDHGKSTLADRILELTDTVAKRDMQDQLLDSMDLERERGITIKLNAVELHYHAQDGEDYIFHLIDTPGHVDFSYEVSRSLAACEGAVLVVDAAQGVEAQTLANVYLAIDDDLEIVPVINKIDLPAADPEKVRKEIEDVIGLDAEDAVLASAKAGIGIQELLEQVVQKIPAPDGDFDKPLKALIFDSKYDDYRGVVLSIRLMEGMVKPGDKIRLMNSGTEYEVTEIGVNSPNPVKKDFLMAGDVGYLSASIKDIKDTRVGDTLTSATKPADKPLEGYREMSPMVYSGLYPTDNAKFNDLREALEKLQLNDAALEFEPESSQALGFGFRCGFLGLLHMDVVQERLEREFNLDLITTAPSVTYHVDLTDGTQLIVENPSEMPDTSSIQHVSEPFVKANIMVPNEYVGAVMELCQYRRGIFDTMDYIDDNRVNVKYSLPLSEIIFDFFDKLKSSTRGYASLDYEIEDYKVSDLVKIDILLNGDKVDALSFIAHRDFAQQRGNEITANLKNIIPRRNFEIPVQAAIGNKIIARTNIKAYRKDVTSKIHTGDPDRRAKLLDKQKRGKKRMKAVGKVEVPQEAFMSVLQTDTEGKGGK</sequence>
<dbReference type="GO" id="GO:0045727">
    <property type="term" value="P:positive regulation of translation"/>
    <property type="evidence" value="ECO:0007669"/>
    <property type="project" value="UniProtKB-UniRule"/>
</dbReference>
<evidence type="ECO:0000256" key="10">
    <source>
        <dbReference type="ARBA" id="ARBA00061052"/>
    </source>
</evidence>
<evidence type="ECO:0000313" key="15">
    <source>
        <dbReference type="Proteomes" id="UP000051249"/>
    </source>
</evidence>
<dbReference type="FunFam" id="3.30.70.2570:FF:000001">
    <property type="entry name" value="Translation factor GUF1, mitochondrial"/>
    <property type="match status" value="1"/>
</dbReference>
<comment type="similarity">
    <text evidence="10">Belongs to the GTP-binding elongation factor family. LepA subfamily.</text>
</comment>
<dbReference type="NCBIfam" id="TIGR00231">
    <property type="entry name" value="small_GTP"/>
    <property type="match status" value="1"/>
</dbReference>
<dbReference type="CDD" id="cd03699">
    <property type="entry name" value="EF4_II"/>
    <property type="match status" value="1"/>
</dbReference>
<evidence type="ECO:0000256" key="11">
    <source>
        <dbReference type="ARBA" id="ARBA00066744"/>
    </source>
</evidence>
<keyword evidence="6 12" id="KW-0342">GTP-binding</keyword>
<evidence type="ECO:0000259" key="13">
    <source>
        <dbReference type="PROSITE" id="PS51722"/>
    </source>
</evidence>
<gene>
    <name evidence="12" type="primary">lepA</name>
    <name evidence="14" type="ORF">IV88_GL000026</name>
</gene>
<organism evidence="14 15">
    <name type="scientific">Pediococcus argentinicus</name>
    <dbReference type="NCBI Taxonomy" id="480391"/>
    <lineage>
        <taxon>Bacteria</taxon>
        <taxon>Bacillati</taxon>
        <taxon>Bacillota</taxon>
        <taxon>Bacilli</taxon>
        <taxon>Lactobacillales</taxon>
        <taxon>Lactobacillaceae</taxon>
        <taxon>Pediococcus</taxon>
    </lineage>
</organism>
<dbReference type="InterPro" id="IPR004161">
    <property type="entry name" value="EFTu-like_2"/>
</dbReference>
<evidence type="ECO:0000256" key="9">
    <source>
        <dbReference type="ARBA" id="ARBA00057626"/>
    </source>
</evidence>
<evidence type="ECO:0000256" key="1">
    <source>
        <dbReference type="ARBA" id="ARBA00005454"/>
    </source>
</evidence>
<keyword evidence="2 12" id="KW-1003">Cell membrane</keyword>
<dbReference type="Pfam" id="PF00009">
    <property type="entry name" value="GTP_EFTU"/>
    <property type="match status" value="1"/>
</dbReference>
<protein>
    <recommendedName>
        <fullName evidence="11 12">Elongation factor 4</fullName>
        <shortName evidence="12">EF-4</shortName>
        <ecNumber evidence="11 12">3.6.5.n1</ecNumber>
    </recommendedName>
    <alternativeName>
        <fullName evidence="12">Ribosomal back-translocase LepA</fullName>
    </alternativeName>
</protein>
<dbReference type="Pfam" id="PF03144">
    <property type="entry name" value="GTP_EFTU_D2"/>
    <property type="match status" value="1"/>
</dbReference>
<evidence type="ECO:0000256" key="12">
    <source>
        <dbReference type="HAMAP-Rule" id="MF_00071"/>
    </source>
</evidence>
<dbReference type="PANTHER" id="PTHR43512">
    <property type="entry name" value="TRANSLATION FACTOR GUF1-RELATED"/>
    <property type="match status" value="1"/>
</dbReference>
<evidence type="ECO:0000256" key="6">
    <source>
        <dbReference type="ARBA" id="ARBA00023134"/>
    </source>
</evidence>
<dbReference type="PROSITE" id="PS00301">
    <property type="entry name" value="G_TR_1"/>
    <property type="match status" value="1"/>
</dbReference>
<dbReference type="CDD" id="cd16260">
    <property type="entry name" value="EF4_III"/>
    <property type="match status" value="1"/>
</dbReference>
<dbReference type="InterPro" id="IPR000640">
    <property type="entry name" value="EFG_V-like"/>
</dbReference>
<dbReference type="FunFam" id="2.40.30.10:FF:000015">
    <property type="entry name" value="Translation factor GUF1, mitochondrial"/>
    <property type="match status" value="1"/>
</dbReference>
<dbReference type="InterPro" id="IPR031157">
    <property type="entry name" value="G_TR_CS"/>
</dbReference>
<dbReference type="SUPFAM" id="SSF52540">
    <property type="entry name" value="P-loop containing nucleoside triphosphate hydrolases"/>
    <property type="match status" value="1"/>
</dbReference>
<dbReference type="Pfam" id="PF06421">
    <property type="entry name" value="LepA_C"/>
    <property type="match status" value="1"/>
</dbReference>
<dbReference type="Gene3D" id="3.30.70.870">
    <property type="entry name" value="Elongation Factor G (Translational Gtpase), domain 3"/>
    <property type="match status" value="1"/>
</dbReference>
<keyword evidence="7 12" id="KW-0472">Membrane</keyword>
<dbReference type="InterPro" id="IPR006297">
    <property type="entry name" value="EF-4"/>
</dbReference>
<feature type="binding site" evidence="12">
    <location>
        <begin position="142"/>
        <end position="145"/>
    </location>
    <ligand>
        <name>GTP</name>
        <dbReference type="ChEBI" id="CHEBI:37565"/>
    </ligand>
</feature>
<dbReference type="PROSITE" id="PS51722">
    <property type="entry name" value="G_TR_2"/>
    <property type="match status" value="1"/>
</dbReference>
<dbReference type="PRINTS" id="PR00315">
    <property type="entry name" value="ELONGATNFCT"/>
</dbReference>
<dbReference type="NCBIfam" id="TIGR01393">
    <property type="entry name" value="lepA"/>
    <property type="match status" value="1"/>
</dbReference>
<dbReference type="PATRIC" id="fig|480391.4.peg.28"/>
<dbReference type="Gene3D" id="3.30.70.240">
    <property type="match status" value="1"/>
</dbReference>
<dbReference type="GO" id="GO:0005525">
    <property type="term" value="F:GTP binding"/>
    <property type="evidence" value="ECO:0007669"/>
    <property type="project" value="UniProtKB-UniRule"/>
</dbReference>
<dbReference type="FunFam" id="3.40.50.300:FF:000078">
    <property type="entry name" value="Elongation factor 4"/>
    <property type="match status" value="1"/>
</dbReference>
<dbReference type="InterPro" id="IPR005225">
    <property type="entry name" value="Small_GTP-bd"/>
</dbReference>
<dbReference type="InterPro" id="IPR000795">
    <property type="entry name" value="T_Tr_GTP-bd_dom"/>
</dbReference>
<dbReference type="GO" id="GO:0003746">
    <property type="term" value="F:translation elongation factor activity"/>
    <property type="evidence" value="ECO:0007669"/>
    <property type="project" value="UniProtKB-UniRule"/>
</dbReference>
<dbReference type="FunFam" id="3.30.70.870:FF:000004">
    <property type="entry name" value="Translation factor GUF1, mitochondrial"/>
    <property type="match status" value="1"/>
</dbReference>
<dbReference type="SMART" id="SM00838">
    <property type="entry name" value="EFG_C"/>
    <property type="match status" value="1"/>
</dbReference>
<dbReference type="PANTHER" id="PTHR43512:SF4">
    <property type="entry name" value="TRANSLATION FACTOR GUF1 HOMOLOG, CHLOROPLASTIC"/>
    <property type="match status" value="1"/>
</dbReference>
<dbReference type="OrthoDB" id="9801591at2"/>
<dbReference type="InterPro" id="IPR013842">
    <property type="entry name" value="LepA_CTD"/>
</dbReference>
<dbReference type="Pfam" id="PF00679">
    <property type="entry name" value="EFG_C"/>
    <property type="match status" value="1"/>
</dbReference>
<dbReference type="EC" id="3.6.5.n1" evidence="11 12"/>
<evidence type="ECO:0000256" key="2">
    <source>
        <dbReference type="ARBA" id="ARBA00022475"/>
    </source>
</evidence>
<dbReference type="Proteomes" id="UP000051249">
    <property type="component" value="Unassembled WGS sequence"/>
</dbReference>
<dbReference type="GO" id="GO:0043022">
    <property type="term" value="F:ribosome binding"/>
    <property type="evidence" value="ECO:0007669"/>
    <property type="project" value="UniProtKB-UniRule"/>
</dbReference>
<evidence type="ECO:0000256" key="7">
    <source>
        <dbReference type="ARBA" id="ARBA00023136"/>
    </source>
</evidence>
<feature type="domain" description="Tr-type G" evidence="13">
    <location>
        <begin position="13"/>
        <end position="195"/>
    </location>
</feature>
<evidence type="ECO:0000256" key="5">
    <source>
        <dbReference type="ARBA" id="ARBA00022917"/>
    </source>
</evidence>
<keyword evidence="5 12" id="KW-0648">Protein biosynthesis</keyword>
<evidence type="ECO:0000313" key="14">
    <source>
        <dbReference type="EMBL" id="KRO26241.1"/>
    </source>
</evidence>
<keyword evidence="4 12" id="KW-0378">Hydrolase</keyword>
<dbReference type="InterPro" id="IPR035647">
    <property type="entry name" value="EFG_III/V"/>
</dbReference>
<feature type="binding site" evidence="12">
    <location>
        <begin position="25"/>
        <end position="30"/>
    </location>
    <ligand>
        <name>GTP</name>
        <dbReference type="ChEBI" id="CHEBI:37565"/>
    </ligand>
</feature>
<dbReference type="InterPro" id="IPR035654">
    <property type="entry name" value="LepA_IV"/>
</dbReference>
<dbReference type="GO" id="GO:0005886">
    <property type="term" value="C:plasma membrane"/>
    <property type="evidence" value="ECO:0007669"/>
    <property type="project" value="UniProtKB-SubCell"/>
</dbReference>
<dbReference type="Gene3D" id="3.40.50.300">
    <property type="entry name" value="P-loop containing nucleotide triphosphate hydrolases"/>
    <property type="match status" value="1"/>
</dbReference>
<name>A0A0R2NKC7_9LACO</name>